<comment type="caution">
    <text evidence="1">The sequence shown here is derived from an EMBL/GenBank/DDBJ whole genome shotgun (WGS) entry which is preliminary data.</text>
</comment>
<dbReference type="Proteomes" id="UP000242224">
    <property type="component" value="Unassembled WGS sequence"/>
</dbReference>
<evidence type="ECO:0000313" key="2">
    <source>
        <dbReference type="Proteomes" id="UP000242224"/>
    </source>
</evidence>
<name>A0ABX3ML57_9RHOB</name>
<evidence type="ECO:0000313" key="1">
    <source>
        <dbReference type="EMBL" id="OOY12236.1"/>
    </source>
</evidence>
<sequence>MALDPARLVVLYAELGQDGAERVISAAMEDLAGLLTTLEDTAKIAHRARLRATIAEICELAEQVGLTSMVRAARHLAQCVEQDDPVAQSAVMARLGRIAERSLTEVWDLGDLSS</sequence>
<reference evidence="1 2" key="1">
    <citation type="submission" date="2016-11" db="EMBL/GenBank/DDBJ databases">
        <title>A multilocus sequence analysis scheme for characterization of bacteria in the genus Thioclava.</title>
        <authorList>
            <person name="Liu Y."/>
            <person name="Shao Z."/>
        </authorList>
    </citation>
    <scope>NUCLEOTIDE SEQUENCE [LARGE SCALE GENOMIC DNA]</scope>
    <source>
        <strain evidence="1 2">11.10-0-13</strain>
    </source>
</reference>
<protein>
    <recommendedName>
        <fullName evidence="3">HPt domain-containing protein</fullName>
    </recommendedName>
</protein>
<evidence type="ECO:0008006" key="3">
    <source>
        <dbReference type="Google" id="ProtNLM"/>
    </source>
</evidence>
<dbReference type="EMBL" id="MPZS01000002">
    <property type="protein sequence ID" value="OOY12236.1"/>
    <property type="molecule type" value="Genomic_DNA"/>
</dbReference>
<accession>A0ABX3ML57</accession>
<organism evidence="1 2">
    <name type="scientific">Thioclava marina</name>
    <dbReference type="NCBI Taxonomy" id="1915077"/>
    <lineage>
        <taxon>Bacteria</taxon>
        <taxon>Pseudomonadati</taxon>
        <taxon>Pseudomonadota</taxon>
        <taxon>Alphaproteobacteria</taxon>
        <taxon>Rhodobacterales</taxon>
        <taxon>Paracoccaceae</taxon>
        <taxon>Thioclava</taxon>
    </lineage>
</organism>
<keyword evidence="2" id="KW-1185">Reference proteome</keyword>
<gene>
    <name evidence="1" type="ORF">BMG00_11315</name>
</gene>
<proteinExistence type="predicted"/>